<proteinExistence type="predicted"/>
<comment type="caution">
    <text evidence="1">The sequence shown here is derived from an EMBL/GenBank/DDBJ whole genome shotgun (WGS) entry which is preliminary data.</text>
</comment>
<accession>A0A068S421</accession>
<dbReference type="AlphaFoldDB" id="A0A068S421"/>
<evidence type="ECO:0000313" key="1">
    <source>
        <dbReference type="EMBL" id="CDH56745.1"/>
    </source>
</evidence>
<gene>
    <name evidence="1" type="ORF">LCOR_07759.1</name>
</gene>
<dbReference type="EMBL" id="CBTN010000040">
    <property type="protein sequence ID" value="CDH56745.1"/>
    <property type="molecule type" value="Genomic_DNA"/>
</dbReference>
<dbReference type="Proteomes" id="UP000027586">
    <property type="component" value="Unassembled WGS sequence"/>
</dbReference>
<reference evidence="1" key="1">
    <citation type="submission" date="2013-08" db="EMBL/GenBank/DDBJ databases">
        <title>Gene expansion shapes genome architecture in the human pathogen Lichtheimia corymbifera: an evolutionary genomics analysis in the ancient terrestrial Mucorales (Mucoromycotina).</title>
        <authorList>
            <person name="Schwartze V.U."/>
            <person name="Winter S."/>
            <person name="Shelest E."/>
            <person name="Marcet-Houben M."/>
            <person name="Horn F."/>
            <person name="Wehner S."/>
            <person name="Hoffmann K."/>
            <person name="Riege K."/>
            <person name="Sammeth M."/>
            <person name="Nowrousian M."/>
            <person name="Valiante V."/>
            <person name="Linde J."/>
            <person name="Jacobsen I.D."/>
            <person name="Marz M."/>
            <person name="Brakhage A.A."/>
            <person name="Gabaldon T."/>
            <person name="Bocker S."/>
            <person name="Voigt K."/>
        </authorList>
    </citation>
    <scope>NUCLEOTIDE SEQUENCE [LARGE SCALE GENOMIC DNA]</scope>
    <source>
        <strain evidence="1">FSU 9682</strain>
    </source>
</reference>
<organism evidence="1 2">
    <name type="scientific">Lichtheimia corymbifera JMRC:FSU:9682</name>
    <dbReference type="NCBI Taxonomy" id="1263082"/>
    <lineage>
        <taxon>Eukaryota</taxon>
        <taxon>Fungi</taxon>
        <taxon>Fungi incertae sedis</taxon>
        <taxon>Mucoromycota</taxon>
        <taxon>Mucoromycotina</taxon>
        <taxon>Mucoromycetes</taxon>
        <taxon>Mucorales</taxon>
        <taxon>Lichtheimiaceae</taxon>
        <taxon>Lichtheimia</taxon>
    </lineage>
</organism>
<dbReference type="VEuPathDB" id="FungiDB:LCOR_07759.1"/>
<protein>
    <submittedName>
        <fullName evidence="1">Uncharacterized protein</fullName>
    </submittedName>
</protein>
<name>A0A068S421_9FUNG</name>
<evidence type="ECO:0000313" key="2">
    <source>
        <dbReference type="Proteomes" id="UP000027586"/>
    </source>
</evidence>
<sequence length="295" mass="33025">MPKLSTTSLYTASFGLNMLDDGTCGKQQDVDLKARTLYGWLNAAAHTGSDGYKVISRIKKWYCGYLKSLSLSATLLLSQQHFKDAIVLYSPWETINNAAQRKQCDSLVSPQGFKHASSVRTAPSLRLLISLPLERKMDISIEQHVVGSTAGFCLSAVFYPATHACYRWVISTTITKQQAATKPISLVTTTLTRFPGGSRHGPIANKSIQQRTSLTGMSHQQQPTMLHVFLVLLSRFTHRSKHLSPSVSPFRLRNDDQNFIVWTSLQQGIWFWLLGGNRHCGFSYDSGCQWRVLLL</sequence>
<keyword evidence="2" id="KW-1185">Reference proteome</keyword>